<organism evidence="2 3">
    <name type="scientific">Vibrio ichthyoenteri ATCC 700023</name>
    <dbReference type="NCBI Taxonomy" id="870968"/>
    <lineage>
        <taxon>Bacteria</taxon>
        <taxon>Pseudomonadati</taxon>
        <taxon>Pseudomonadota</taxon>
        <taxon>Gammaproteobacteria</taxon>
        <taxon>Vibrionales</taxon>
        <taxon>Vibrionaceae</taxon>
        <taxon>Vibrio</taxon>
    </lineage>
</organism>
<dbReference type="Pfam" id="PF04956">
    <property type="entry name" value="TrbC"/>
    <property type="match status" value="1"/>
</dbReference>
<dbReference type="EMBL" id="AFWF01000294">
    <property type="protein sequence ID" value="EGU31273.1"/>
    <property type="molecule type" value="Genomic_DNA"/>
</dbReference>
<dbReference type="Proteomes" id="UP000004605">
    <property type="component" value="Unassembled WGS sequence"/>
</dbReference>
<name>F9S7H7_9VIBR</name>
<evidence type="ECO:0000256" key="1">
    <source>
        <dbReference type="SAM" id="Phobius"/>
    </source>
</evidence>
<sequence length="108" mass="12076">MKKFKSFLIKQKQKAHVRFLQIAILLTAPVLTTSAHASAFGKLITALEGWKTELYTMLGITSFIYVMWYAIQAKMERKQWSEVGVAVFQVAIVGGTAAAVPFAWSFFA</sequence>
<dbReference type="RefSeq" id="WP_006714435.1">
    <property type="nucleotide sequence ID" value="NZ_AFWF01000294.1"/>
</dbReference>
<reference evidence="2 3" key="1">
    <citation type="journal article" date="2012" name="Int. J. Syst. Evol. Microbiol.">
        <title>Vibrio caribbeanicus sp. nov., isolated from the marine sponge Scleritoderma cyanea.</title>
        <authorList>
            <person name="Hoffmann M."/>
            <person name="Monday S.R."/>
            <person name="Allard M.W."/>
            <person name="Strain E.A."/>
            <person name="Whittaker P."/>
            <person name="Naum M."/>
            <person name="McCarthy P.J."/>
            <person name="Lopez J.V."/>
            <person name="Fischer M."/>
            <person name="Brown E.W."/>
        </authorList>
    </citation>
    <scope>NUCLEOTIDE SEQUENCE [LARGE SCALE GENOMIC DNA]</scope>
    <source>
        <strain evidence="2 3">ATCC 700023</strain>
    </source>
</reference>
<protein>
    <submittedName>
        <fullName evidence="2">Uncharacterized protein</fullName>
    </submittedName>
</protein>
<dbReference type="OrthoDB" id="6638173at2"/>
<keyword evidence="1" id="KW-0812">Transmembrane</keyword>
<evidence type="ECO:0000313" key="3">
    <source>
        <dbReference type="Proteomes" id="UP000004605"/>
    </source>
</evidence>
<proteinExistence type="predicted"/>
<feature type="transmembrane region" description="Helical" evidence="1">
    <location>
        <begin position="83"/>
        <end position="107"/>
    </location>
</feature>
<dbReference type="InterPro" id="IPR007039">
    <property type="entry name" value="TrbC/VirB2"/>
</dbReference>
<keyword evidence="1" id="KW-1133">Transmembrane helix</keyword>
<accession>F9S7H7</accession>
<keyword evidence="1" id="KW-0472">Membrane</keyword>
<dbReference type="AlphaFoldDB" id="F9S7H7"/>
<keyword evidence="3" id="KW-1185">Reference proteome</keyword>
<evidence type="ECO:0000313" key="2">
    <source>
        <dbReference type="EMBL" id="EGU31273.1"/>
    </source>
</evidence>
<feature type="transmembrane region" description="Helical" evidence="1">
    <location>
        <begin position="53"/>
        <end position="71"/>
    </location>
</feature>
<gene>
    <name evidence="2" type="ORF">VII00023_22859</name>
</gene>
<comment type="caution">
    <text evidence="2">The sequence shown here is derived from an EMBL/GenBank/DDBJ whole genome shotgun (WGS) entry which is preliminary data.</text>
</comment>